<evidence type="ECO:0000259" key="1">
    <source>
        <dbReference type="Pfam" id="PF25547"/>
    </source>
</evidence>
<accession>A0ABW5H410</accession>
<sequence length="368" mass="36966">MPIAEPSAEFGFWPRVKALSGWPQTDEDAVAKLADGWTKAAEGFTAAGSKDTSGISQAWGDPAGTAFAGKTAQTGKAAAEAGQSMRKMAAAVTGFADEVKTTKTNIANAVTPNISVYSSYLHLPRGAGQAAAENLVKQVAAEVKKLLDQAVSRISGVASGQQAAPPPPAAAPEKGLDYQKVGDYASILAGIGGALSLTPAAPVAVPITVAASLVAFLAHGKAMLDKSQDPNQSVTAWDWVALAGDAAGGYGALKVLGAGARGAFEAAAAPNVLGGPGAADVFQSGVNAATREGSMPAQAWQYTGQQVADKLGKSAEFGQGVATAGHQAASALPQAPAIAEQFGGKPSEEEKNVSSSLNTAASIYHVVR</sequence>
<dbReference type="EMBL" id="JBHUKS010000006">
    <property type="protein sequence ID" value="MFD2467645.1"/>
    <property type="molecule type" value="Genomic_DNA"/>
</dbReference>
<evidence type="ECO:0000313" key="2">
    <source>
        <dbReference type="EMBL" id="MFD2467645.1"/>
    </source>
</evidence>
<dbReference type="InterPro" id="IPR057746">
    <property type="entry name" value="CpnT-like_N"/>
</dbReference>
<proteinExistence type="predicted"/>
<protein>
    <recommendedName>
        <fullName evidence="1">Outer membrane channel protein CpnT-like N-terminal domain-containing protein</fullName>
    </recommendedName>
</protein>
<name>A0ABW5H410_9PSEU</name>
<gene>
    <name evidence="2" type="ORF">ACFSVL_09595</name>
</gene>
<reference evidence="3" key="1">
    <citation type="journal article" date="2019" name="Int. J. Syst. Evol. Microbiol.">
        <title>The Global Catalogue of Microorganisms (GCM) 10K type strain sequencing project: providing services to taxonomists for standard genome sequencing and annotation.</title>
        <authorList>
            <consortium name="The Broad Institute Genomics Platform"/>
            <consortium name="The Broad Institute Genome Sequencing Center for Infectious Disease"/>
            <person name="Wu L."/>
            <person name="Ma J."/>
        </authorList>
    </citation>
    <scope>NUCLEOTIDE SEQUENCE [LARGE SCALE GENOMIC DNA]</scope>
    <source>
        <strain evidence="3">CGMCC 4.7641</strain>
    </source>
</reference>
<comment type="caution">
    <text evidence="2">The sequence shown here is derived from an EMBL/GenBank/DDBJ whole genome shotgun (WGS) entry which is preliminary data.</text>
</comment>
<dbReference type="Pfam" id="PF25547">
    <property type="entry name" value="WXG100_2"/>
    <property type="match status" value="1"/>
</dbReference>
<dbReference type="RefSeq" id="WP_378302555.1">
    <property type="nucleotide sequence ID" value="NZ_JBHUKS010000006.1"/>
</dbReference>
<feature type="domain" description="Outer membrane channel protein CpnT-like N-terminal" evidence="1">
    <location>
        <begin position="3"/>
        <end position="142"/>
    </location>
</feature>
<organism evidence="2 3">
    <name type="scientific">Amycolatopsis silviterrae</name>
    <dbReference type="NCBI Taxonomy" id="1656914"/>
    <lineage>
        <taxon>Bacteria</taxon>
        <taxon>Bacillati</taxon>
        <taxon>Actinomycetota</taxon>
        <taxon>Actinomycetes</taxon>
        <taxon>Pseudonocardiales</taxon>
        <taxon>Pseudonocardiaceae</taxon>
        <taxon>Amycolatopsis</taxon>
    </lineage>
</organism>
<evidence type="ECO:0000313" key="3">
    <source>
        <dbReference type="Proteomes" id="UP001597483"/>
    </source>
</evidence>
<keyword evidence="3" id="KW-1185">Reference proteome</keyword>
<dbReference type="Proteomes" id="UP001597483">
    <property type="component" value="Unassembled WGS sequence"/>
</dbReference>